<reference evidence="13" key="3">
    <citation type="submission" date="2025-09" db="UniProtKB">
        <authorList>
            <consortium name="Ensembl"/>
        </authorList>
    </citation>
    <scope>IDENTIFICATION</scope>
    <source>
        <strain evidence="13">Brown Norway</strain>
    </source>
</reference>
<keyword evidence="8" id="KW-0675">Receptor</keyword>
<accession>D3ZJA7</accession>
<name>D3ZJA7_RAT</name>
<dbReference type="SUPFAM" id="SSF48726">
    <property type="entry name" value="Immunoglobulin"/>
    <property type="match status" value="1"/>
</dbReference>
<dbReference type="Pfam" id="PF07686">
    <property type="entry name" value="V-set"/>
    <property type="match status" value="1"/>
</dbReference>
<dbReference type="AlphaFoldDB" id="D3ZJA7"/>
<dbReference type="PaxDb" id="10116-ENSRNOP00000018500"/>
<dbReference type="OMA" id="VLTCGFI"/>
<evidence type="ECO:0000256" key="10">
    <source>
        <dbReference type="ARBA" id="ARBA00023319"/>
    </source>
</evidence>
<proteinExistence type="predicted"/>
<keyword evidence="9" id="KW-0325">Glycoprotein</keyword>
<dbReference type="InterPro" id="IPR013106">
    <property type="entry name" value="Ig_V-set"/>
</dbReference>
<feature type="domain" description="Immunoglobulin V-set" evidence="12">
    <location>
        <begin position="84"/>
        <end position="177"/>
    </location>
</feature>
<dbReference type="UCSC" id="RGD:1305477">
    <property type="organism name" value="rat"/>
</dbReference>
<keyword evidence="3 11" id="KW-0812">Transmembrane</keyword>
<evidence type="ECO:0000256" key="4">
    <source>
        <dbReference type="ARBA" id="ARBA00022729"/>
    </source>
</evidence>
<keyword evidence="7" id="KW-1015">Disulfide bond</keyword>
<dbReference type="GO" id="GO:0070945">
    <property type="term" value="P:neutrophil-mediated killing of gram-negative bacterium"/>
    <property type="evidence" value="ECO:0000318"/>
    <property type="project" value="GO_Central"/>
</dbReference>
<dbReference type="eggNOG" id="ENOG502TE0T">
    <property type="taxonomic scope" value="Eukaryota"/>
</dbReference>
<evidence type="ECO:0000313" key="13">
    <source>
        <dbReference type="Ensembl" id="ENSRNOP00000018500.5"/>
    </source>
</evidence>
<evidence type="ECO:0000313" key="15">
    <source>
        <dbReference type="RGD" id="1305477"/>
    </source>
</evidence>
<keyword evidence="5 11" id="KW-1133">Transmembrane helix</keyword>
<keyword evidence="14" id="KW-1185">Reference proteome</keyword>
<organism evidence="13 14">
    <name type="scientific">Rattus norvegicus</name>
    <name type="common">Rat</name>
    <dbReference type="NCBI Taxonomy" id="10116"/>
    <lineage>
        <taxon>Eukaryota</taxon>
        <taxon>Metazoa</taxon>
        <taxon>Chordata</taxon>
        <taxon>Craniata</taxon>
        <taxon>Vertebrata</taxon>
        <taxon>Euteleostomi</taxon>
        <taxon>Mammalia</taxon>
        <taxon>Eutheria</taxon>
        <taxon>Euarchontoglires</taxon>
        <taxon>Glires</taxon>
        <taxon>Rodentia</taxon>
        <taxon>Myomorpha</taxon>
        <taxon>Muroidea</taxon>
        <taxon>Muridae</taxon>
        <taxon>Murinae</taxon>
        <taxon>Rattus</taxon>
    </lineage>
</organism>
<dbReference type="VEuPathDB" id="HostDB:ENSRNOG00000013748"/>
<dbReference type="PANTHER" id="PTHR19357">
    <property type="entry name" value="TRIGGERING RECEPTOR EXPRESSED ON MYELOID CELLS 1"/>
    <property type="match status" value="1"/>
</dbReference>
<keyword evidence="6 11" id="KW-0472">Membrane</keyword>
<keyword evidence="4" id="KW-0732">Signal</keyword>
<feature type="transmembrane region" description="Helical" evidence="11">
    <location>
        <begin position="188"/>
        <end position="215"/>
    </location>
</feature>
<dbReference type="Ensembl" id="ENSRNOT00000018500.6">
    <property type="protein sequence ID" value="ENSRNOP00000018500.5"/>
    <property type="gene ID" value="ENSRNOG00000013748.8"/>
</dbReference>
<dbReference type="HOGENOM" id="CLU_110755_0_0_1"/>
<evidence type="ECO:0000256" key="9">
    <source>
        <dbReference type="ARBA" id="ARBA00023180"/>
    </source>
</evidence>
<dbReference type="GO" id="GO:0030593">
    <property type="term" value="P:neutrophil chemotaxis"/>
    <property type="evidence" value="ECO:0000318"/>
    <property type="project" value="GO_Central"/>
</dbReference>
<dbReference type="PANTHER" id="PTHR19357:SF2">
    <property type="entry name" value="TRIGGERING RECEPTOR EXPRESSED ON MYELOID CELLS 3"/>
    <property type="match status" value="1"/>
</dbReference>
<dbReference type="GeneTree" id="ENSGT00470000042299"/>
<dbReference type="Gene3D" id="2.60.40.10">
    <property type="entry name" value="Immunoglobulins"/>
    <property type="match status" value="1"/>
</dbReference>
<protein>
    <submittedName>
        <fullName evidence="13">Triggering receptor expressed on myeloid cells 3</fullName>
    </submittedName>
</protein>
<dbReference type="GO" id="GO:0009986">
    <property type="term" value="C:cell surface"/>
    <property type="evidence" value="ECO:0000318"/>
    <property type="project" value="GO_Central"/>
</dbReference>
<dbReference type="InParanoid" id="D3ZJA7"/>
<sequence length="238" mass="26678">MGQRSGTCGDRSQSTSKWSSMLPQLCRLASCLWPLAVSTPRKVLHTEEAGTWGMSPLLLWLGLLLCVSGLKDGDEEEQKCFLKGENLTLTCPYNIMLHSSSLKAWQRVRSHGSPETLVITNTRKPDFNVARAGRYLLEDYPTESIVKVTMTELQKQDVGLYQCVIYLSPNNVVILYHRIRLVWCQEQWVTVMVIVLTCGFILNKGLVFSVLFVLLCKAGPKVLQPSKTSKVQGASEKQ</sequence>
<dbReference type="FunCoup" id="D3ZJA7">
    <property type="interactions" value="380"/>
</dbReference>
<evidence type="ECO:0000256" key="3">
    <source>
        <dbReference type="ARBA" id="ARBA00022692"/>
    </source>
</evidence>
<dbReference type="Proteomes" id="UP000002494">
    <property type="component" value="Chromosome 9"/>
</dbReference>
<evidence type="ECO:0000256" key="5">
    <source>
        <dbReference type="ARBA" id="ARBA00022989"/>
    </source>
</evidence>
<dbReference type="STRING" id="10116.ENSRNOP00000018500"/>
<dbReference type="GO" id="GO:0004888">
    <property type="term" value="F:transmembrane signaling receptor activity"/>
    <property type="evidence" value="ECO:0000318"/>
    <property type="project" value="GO_Central"/>
</dbReference>
<dbReference type="RGD" id="1305477">
    <property type="gene designation" value="Trem3"/>
</dbReference>
<comment type="subcellular location">
    <subcellularLocation>
        <location evidence="1">Cell membrane</location>
        <topology evidence="1">Single-pass type I membrane protein</topology>
    </subcellularLocation>
</comment>
<evidence type="ECO:0000256" key="1">
    <source>
        <dbReference type="ARBA" id="ARBA00004251"/>
    </source>
</evidence>
<dbReference type="InterPro" id="IPR036179">
    <property type="entry name" value="Ig-like_dom_sf"/>
</dbReference>
<gene>
    <name evidence="13 15" type="primary">Trem3</name>
</gene>
<dbReference type="AGR" id="RGD:1305477"/>
<reference evidence="13" key="1">
    <citation type="submission" date="2024-01" db="EMBL/GenBank/DDBJ databases">
        <title>GRCr8: a new rat reference genome assembly contstructed from accurate long reads and long range scaffolding.</title>
        <authorList>
            <person name="Doris P.A."/>
            <person name="Kalbfleisch T."/>
            <person name="Li K."/>
            <person name="Howe K."/>
            <person name="Wood J."/>
        </authorList>
    </citation>
    <scope>NUCLEOTIDE SEQUENCE [LARGE SCALE GENOMIC DNA]</scope>
    <source>
        <strain evidence="13">Brown Norway</strain>
    </source>
</reference>
<dbReference type="GO" id="GO:0005886">
    <property type="term" value="C:plasma membrane"/>
    <property type="evidence" value="ECO:0007669"/>
    <property type="project" value="UniProtKB-SubCell"/>
</dbReference>
<evidence type="ECO:0000313" key="14">
    <source>
        <dbReference type="Proteomes" id="UP000002494"/>
    </source>
</evidence>
<evidence type="ECO:0000256" key="8">
    <source>
        <dbReference type="ARBA" id="ARBA00023170"/>
    </source>
</evidence>
<keyword evidence="2" id="KW-1003">Cell membrane</keyword>
<dbReference type="GO" id="GO:0006955">
    <property type="term" value="P:immune response"/>
    <property type="evidence" value="ECO:0000318"/>
    <property type="project" value="GO_Central"/>
</dbReference>
<dbReference type="OrthoDB" id="8959642at2759"/>
<dbReference type="InterPro" id="IPR013783">
    <property type="entry name" value="Ig-like_fold"/>
</dbReference>
<evidence type="ECO:0000256" key="11">
    <source>
        <dbReference type="SAM" id="Phobius"/>
    </source>
</evidence>
<dbReference type="Bgee" id="ENSRNOG00000013748">
    <property type="expression patterns" value="Expressed in lung and 12 other cell types or tissues"/>
</dbReference>
<evidence type="ECO:0000259" key="12">
    <source>
        <dbReference type="Pfam" id="PF07686"/>
    </source>
</evidence>
<evidence type="ECO:0000256" key="7">
    <source>
        <dbReference type="ARBA" id="ARBA00023157"/>
    </source>
</evidence>
<evidence type="ECO:0000256" key="2">
    <source>
        <dbReference type="ARBA" id="ARBA00022475"/>
    </source>
</evidence>
<reference evidence="13" key="2">
    <citation type="submission" date="2025-08" db="UniProtKB">
        <authorList>
            <consortium name="Ensembl"/>
        </authorList>
    </citation>
    <scope>IDENTIFICATION</scope>
    <source>
        <strain evidence="13">Brown Norway</strain>
    </source>
</reference>
<evidence type="ECO:0000256" key="6">
    <source>
        <dbReference type="ARBA" id="ARBA00023136"/>
    </source>
</evidence>
<keyword evidence="10" id="KW-0393">Immunoglobulin domain</keyword>